<keyword evidence="9 16" id="KW-0812">Transmembrane</keyword>
<comment type="pathway">
    <text evidence="3">Sphingolipid metabolism.</text>
</comment>
<comment type="similarity">
    <text evidence="4">Belongs to the CFA/CMAS family.</text>
</comment>
<evidence type="ECO:0000313" key="17">
    <source>
        <dbReference type="EMBL" id="CUS24252.1"/>
    </source>
</evidence>
<keyword evidence="7" id="KW-0808">Transferase</keyword>
<proteinExistence type="inferred from homology"/>
<feature type="transmembrane region" description="Helical" evidence="16">
    <location>
        <begin position="51"/>
        <end position="68"/>
    </location>
</feature>
<dbReference type="PANTHER" id="PTHR45197:SF1">
    <property type="entry name" value="SPHINGOLIPID C9-METHYLTRANSFERASE A-RELATED"/>
    <property type="match status" value="1"/>
</dbReference>
<dbReference type="GO" id="GO:0006665">
    <property type="term" value="P:sphingolipid metabolic process"/>
    <property type="evidence" value="ECO:0007669"/>
    <property type="project" value="UniProtKB-KW"/>
</dbReference>
<dbReference type="GO" id="GO:0016020">
    <property type="term" value="C:membrane"/>
    <property type="evidence" value="ECO:0007669"/>
    <property type="project" value="UniProtKB-SubCell"/>
</dbReference>
<keyword evidence="10" id="KW-0746">Sphingolipid metabolism</keyword>
<gene>
    <name evidence="17" type="ORF">LAQU0_S15e00364g</name>
</gene>
<protein>
    <recommendedName>
        <fullName evidence="14">sphingolipid C(9)-methyltransferase</fullName>
        <ecNumber evidence="14">2.1.1.317</ecNumber>
    </recommendedName>
</protein>
<evidence type="ECO:0000256" key="12">
    <source>
        <dbReference type="ARBA" id="ARBA00023098"/>
    </source>
</evidence>
<dbReference type="SUPFAM" id="SSF53335">
    <property type="entry name" value="S-adenosyl-L-methionine-dependent methyltransferases"/>
    <property type="match status" value="1"/>
</dbReference>
<evidence type="ECO:0000256" key="15">
    <source>
        <dbReference type="SAM" id="MobiDB-lite"/>
    </source>
</evidence>
<evidence type="ECO:0000256" key="3">
    <source>
        <dbReference type="ARBA" id="ARBA00004991"/>
    </source>
</evidence>
<evidence type="ECO:0000256" key="1">
    <source>
        <dbReference type="ARBA" id="ARBA00004141"/>
    </source>
</evidence>
<dbReference type="OrthoDB" id="412182at2759"/>
<evidence type="ECO:0000256" key="8">
    <source>
        <dbReference type="ARBA" id="ARBA00022691"/>
    </source>
</evidence>
<evidence type="ECO:0000256" key="14">
    <source>
        <dbReference type="ARBA" id="ARBA00039020"/>
    </source>
</evidence>
<feature type="compositionally biased region" description="Polar residues" evidence="15">
    <location>
        <begin position="22"/>
        <end position="34"/>
    </location>
</feature>
<comment type="pathway">
    <text evidence="2">Lipid metabolism; sphingolipid metabolism.</text>
</comment>
<evidence type="ECO:0000256" key="2">
    <source>
        <dbReference type="ARBA" id="ARBA00004760"/>
    </source>
</evidence>
<evidence type="ECO:0000256" key="6">
    <source>
        <dbReference type="ARBA" id="ARBA00022603"/>
    </source>
</evidence>
<sequence>MPSYTFGGLDFQETPAAPKAEPSNTKFGVRTTDSPAIKNAPLPAEGPSSKHFSNLLVLALIVGIPFYVTRKLGGGTKTFVFFFLLFVLPILMAYWTLASTFSPRLNEKCKLPGNPIEHYLTFHDERLARKYHGKKIPMETFHELYFANKVSFNGDALEILEYRHDWAQFSFTLSLFRFFLFGMIPEVIMHTRSQDEEQVRDHYDRGDDFYAWFLGPRMVYTSGVISDIELEETLEQLQDNKLKVVCDKIDLKAGEYLLDLGCGWGTLAAYASKVCGAKVTGITLGRNQTKWGNEKLELQGISETQSRILCLDYRDTPMATAEGKKYDKITCLEMAEHVGIRKFGAFLQQVYDMLEDDGLFYLQYAGLRKSWQYEDLIWGLFMNKYIFPGADASTPLDFVVGKLEGSGFEVVSIDNIGVHYSATLWRWYRNWMGNKDSVINKYGVKWFRVWEYFLATSTIISRQGSATCFQIVLRKNINAYHRIEYVPKQNGLLGPIKKGVPKWFK</sequence>
<keyword evidence="5" id="KW-0444">Lipid biosynthesis</keyword>
<dbReference type="EC" id="2.1.1.317" evidence="14"/>
<dbReference type="InterPro" id="IPR029063">
    <property type="entry name" value="SAM-dependent_MTases_sf"/>
</dbReference>
<reference evidence="18" key="1">
    <citation type="submission" date="2015-10" db="EMBL/GenBank/DDBJ databases">
        <authorList>
            <person name="Devillers H."/>
        </authorList>
    </citation>
    <scope>NUCLEOTIDE SEQUENCE [LARGE SCALE GENOMIC DNA]</scope>
</reference>
<keyword evidence="6" id="KW-0489">Methyltransferase</keyword>
<dbReference type="AlphaFoldDB" id="A0A0P1KXZ6"/>
<dbReference type="InterPro" id="IPR052290">
    <property type="entry name" value="Sphingo_C9-MT"/>
</dbReference>
<dbReference type="Pfam" id="PF02353">
    <property type="entry name" value="CMAS"/>
    <property type="match status" value="1"/>
</dbReference>
<accession>A0A0P1KXZ6</accession>
<comment type="subcellular location">
    <subcellularLocation>
        <location evidence="1">Membrane</location>
        <topology evidence="1">Multi-pass membrane protein</topology>
    </subcellularLocation>
</comment>
<keyword evidence="13 16" id="KW-0472">Membrane</keyword>
<evidence type="ECO:0000256" key="16">
    <source>
        <dbReference type="SAM" id="Phobius"/>
    </source>
</evidence>
<feature type="region of interest" description="Disordered" evidence="15">
    <location>
        <begin position="1"/>
        <end position="40"/>
    </location>
</feature>
<dbReference type="PANTHER" id="PTHR45197">
    <property type="entry name" value="SYNTHASE, PUTATIVE (AFU_ORTHOLOGUE AFUA_7G04190)-RELATED"/>
    <property type="match status" value="1"/>
</dbReference>
<evidence type="ECO:0000256" key="10">
    <source>
        <dbReference type="ARBA" id="ARBA00022919"/>
    </source>
</evidence>
<dbReference type="CDD" id="cd02440">
    <property type="entry name" value="AdoMet_MTases"/>
    <property type="match status" value="1"/>
</dbReference>
<dbReference type="EMBL" id="LN890572">
    <property type="protein sequence ID" value="CUS24252.1"/>
    <property type="molecule type" value="Genomic_DNA"/>
</dbReference>
<keyword evidence="11 16" id="KW-1133">Transmembrane helix</keyword>
<evidence type="ECO:0000256" key="11">
    <source>
        <dbReference type="ARBA" id="ARBA00022989"/>
    </source>
</evidence>
<evidence type="ECO:0000256" key="5">
    <source>
        <dbReference type="ARBA" id="ARBA00022516"/>
    </source>
</evidence>
<organism evidence="17 18">
    <name type="scientific">Lachancea quebecensis</name>
    <dbReference type="NCBI Taxonomy" id="1654605"/>
    <lineage>
        <taxon>Eukaryota</taxon>
        <taxon>Fungi</taxon>
        <taxon>Dikarya</taxon>
        <taxon>Ascomycota</taxon>
        <taxon>Saccharomycotina</taxon>
        <taxon>Saccharomycetes</taxon>
        <taxon>Saccharomycetales</taxon>
        <taxon>Saccharomycetaceae</taxon>
        <taxon>Lachancea</taxon>
    </lineage>
</organism>
<keyword evidence="18" id="KW-1185">Reference proteome</keyword>
<evidence type="ECO:0000256" key="13">
    <source>
        <dbReference type="ARBA" id="ARBA00023136"/>
    </source>
</evidence>
<feature type="transmembrane region" description="Helical" evidence="16">
    <location>
        <begin position="80"/>
        <end position="97"/>
    </location>
</feature>
<evidence type="ECO:0000313" key="18">
    <source>
        <dbReference type="Proteomes" id="UP000236544"/>
    </source>
</evidence>
<evidence type="ECO:0000256" key="4">
    <source>
        <dbReference type="ARBA" id="ARBA00010815"/>
    </source>
</evidence>
<dbReference type="Proteomes" id="UP000236544">
    <property type="component" value="Unassembled WGS sequence"/>
</dbReference>
<keyword evidence="12" id="KW-0443">Lipid metabolism</keyword>
<dbReference type="Gene3D" id="3.40.50.150">
    <property type="entry name" value="Vaccinia Virus protein VP39"/>
    <property type="match status" value="1"/>
</dbReference>
<evidence type="ECO:0000256" key="9">
    <source>
        <dbReference type="ARBA" id="ARBA00022692"/>
    </source>
</evidence>
<name>A0A0P1KXZ6_9SACH</name>
<evidence type="ECO:0000256" key="7">
    <source>
        <dbReference type="ARBA" id="ARBA00022679"/>
    </source>
</evidence>
<keyword evidence="8" id="KW-0949">S-adenosyl-L-methionine</keyword>
<dbReference type="GO" id="GO:0008168">
    <property type="term" value="F:methyltransferase activity"/>
    <property type="evidence" value="ECO:0007669"/>
    <property type="project" value="UniProtKB-KW"/>
</dbReference>
<dbReference type="GO" id="GO:0032259">
    <property type="term" value="P:methylation"/>
    <property type="evidence" value="ECO:0007669"/>
    <property type="project" value="UniProtKB-KW"/>
</dbReference>